<protein>
    <submittedName>
        <fullName evidence="3">Uncharacterized protein</fullName>
    </submittedName>
</protein>
<keyword evidence="2" id="KW-0812">Transmembrane</keyword>
<gene>
    <name evidence="3" type="ORF">PAC_04330</name>
</gene>
<evidence type="ECO:0000256" key="1">
    <source>
        <dbReference type="SAM" id="MobiDB-lite"/>
    </source>
</evidence>
<dbReference type="EMBL" id="FJOG01000005">
    <property type="protein sequence ID" value="CZR54446.1"/>
    <property type="molecule type" value="Genomic_DNA"/>
</dbReference>
<accession>A0A1L7WNV1</accession>
<evidence type="ECO:0000256" key="2">
    <source>
        <dbReference type="SAM" id="Phobius"/>
    </source>
</evidence>
<organism evidence="3 4">
    <name type="scientific">Phialocephala subalpina</name>
    <dbReference type="NCBI Taxonomy" id="576137"/>
    <lineage>
        <taxon>Eukaryota</taxon>
        <taxon>Fungi</taxon>
        <taxon>Dikarya</taxon>
        <taxon>Ascomycota</taxon>
        <taxon>Pezizomycotina</taxon>
        <taxon>Leotiomycetes</taxon>
        <taxon>Helotiales</taxon>
        <taxon>Mollisiaceae</taxon>
        <taxon>Phialocephala</taxon>
        <taxon>Phialocephala fortinii species complex</taxon>
    </lineage>
</organism>
<feature type="region of interest" description="Disordered" evidence="1">
    <location>
        <begin position="152"/>
        <end position="208"/>
    </location>
</feature>
<keyword evidence="2" id="KW-0472">Membrane</keyword>
<proteinExistence type="predicted"/>
<sequence length="208" mass="23755">MFRPTFLRRILLAPPAVRSSLIPLPPRTFNPAISRQYATTPNIAQTSFWLSLIPKPLRKTSPGAVIKKKAKSKEWNPATFFIVIFLLIGSMSIQMIALRNEFGAFSRRADAKIGLLREIIERIQKGEEVDIEGLLGTGDKKMEQEWEEVLQEIEREDQEWEQSRKTKPKHGRNLEASETSPKIQAEPVVPKVPESKEDSKTKAPSRFY</sequence>
<dbReference type="InterPro" id="IPR035213">
    <property type="entry name" value="DUF5321"/>
</dbReference>
<keyword evidence="4" id="KW-1185">Reference proteome</keyword>
<dbReference type="AlphaFoldDB" id="A0A1L7WNV1"/>
<keyword evidence="2" id="KW-1133">Transmembrane helix</keyword>
<reference evidence="3 4" key="1">
    <citation type="submission" date="2016-03" db="EMBL/GenBank/DDBJ databases">
        <authorList>
            <person name="Ploux O."/>
        </authorList>
    </citation>
    <scope>NUCLEOTIDE SEQUENCE [LARGE SCALE GENOMIC DNA]</scope>
    <source>
        <strain evidence="3 4">UAMH 11012</strain>
    </source>
</reference>
<feature type="transmembrane region" description="Helical" evidence="2">
    <location>
        <begin position="78"/>
        <end position="98"/>
    </location>
</feature>
<dbReference type="Pfam" id="PF17254">
    <property type="entry name" value="DUF5321"/>
    <property type="match status" value="1"/>
</dbReference>
<evidence type="ECO:0000313" key="4">
    <source>
        <dbReference type="Proteomes" id="UP000184330"/>
    </source>
</evidence>
<dbReference type="Proteomes" id="UP000184330">
    <property type="component" value="Unassembled WGS sequence"/>
</dbReference>
<name>A0A1L7WNV1_9HELO</name>
<dbReference type="OrthoDB" id="2253354at2759"/>
<evidence type="ECO:0000313" key="3">
    <source>
        <dbReference type="EMBL" id="CZR54446.1"/>
    </source>
</evidence>